<keyword evidence="2" id="KW-0472">Membrane</keyword>
<comment type="caution">
    <text evidence="3">The sequence shown here is derived from an EMBL/GenBank/DDBJ whole genome shotgun (WGS) entry which is preliminary data.</text>
</comment>
<accession>A0ABQ4AQI4</accession>
<feature type="region of interest" description="Disordered" evidence="1">
    <location>
        <begin position="1"/>
        <end position="21"/>
    </location>
</feature>
<keyword evidence="2" id="KW-0812">Transmembrane</keyword>
<protein>
    <recommendedName>
        <fullName evidence="5">Lipoprotein</fullName>
    </recommendedName>
</protein>
<dbReference type="EMBL" id="BOMP01000098">
    <property type="protein sequence ID" value="GIE42794.1"/>
    <property type="molecule type" value="Genomic_DNA"/>
</dbReference>
<gene>
    <name evidence="3" type="ORF">Alo02nite_56920</name>
</gene>
<evidence type="ECO:0000313" key="3">
    <source>
        <dbReference type="EMBL" id="GIE42794.1"/>
    </source>
</evidence>
<keyword evidence="2" id="KW-1133">Transmembrane helix</keyword>
<organism evidence="3 4">
    <name type="scientific">Actinoplanes lobatus</name>
    <dbReference type="NCBI Taxonomy" id="113568"/>
    <lineage>
        <taxon>Bacteria</taxon>
        <taxon>Bacillati</taxon>
        <taxon>Actinomycetota</taxon>
        <taxon>Actinomycetes</taxon>
        <taxon>Micromonosporales</taxon>
        <taxon>Micromonosporaceae</taxon>
        <taxon>Actinoplanes</taxon>
    </lineage>
</organism>
<sequence>MSPRSPEDQRATAADTPRHEKRTAKWIQAGLFAATGASVALWACHLESARVVRGLSWLFLSVVLASWPAYLAWRHSTAASRGHRVLADYDEGYVDGYLCGVSDRLTGADASADNYADGFADGYTHRLSDDA</sequence>
<evidence type="ECO:0008006" key="5">
    <source>
        <dbReference type="Google" id="ProtNLM"/>
    </source>
</evidence>
<feature type="compositionally biased region" description="Basic and acidic residues" evidence="1">
    <location>
        <begin position="1"/>
        <end position="10"/>
    </location>
</feature>
<reference evidence="3 4" key="1">
    <citation type="submission" date="2021-01" db="EMBL/GenBank/DDBJ databases">
        <title>Whole genome shotgun sequence of Actinoplanes lobatus NBRC 12513.</title>
        <authorList>
            <person name="Komaki H."/>
            <person name="Tamura T."/>
        </authorList>
    </citation>
    <scope>NUCLEOTIDE SEQUENCE [LARGE SCALE GENOMIC DNA]</scope>
    <source>
        <strain evidence="3 4">NBRC 12513</strain>
    </source>
</reference>
<evidence type="ECO:0000256" key="2">
    <source>
        <dbReference type="SAM" id="Phobius"/>
    </source>
</evidence>
<dbReference type="Proteomes" id="UP000631312">
    <property type="component" value="Unassembled WGS sequence"/>
</dbReference>
<evidence type="ECO:0000256" key="1">
    <source>
        <dbReference type="SAM" id="MobiDB-lite"/>
    </source>
</evidence>
<feature type="transmembrane region" description="Helical" evidence="2">
    <location>
        <begin position="55"/>
        <end position="73"/>
    </location>
</feature>
<evidence type="ECO:0000313" key="4">
    <source>
        <dbReference type="Proteomes" id="UP000631312"/>
    </source>
</evidence>
<proteinExistence type="predicted"/>
<keyword evidence="4" id="KW-1185">Reference proteome</keyword>
<feature type="transmembrane region" description="Helical" evidence="2">
    <location>
        <begin position="26"/>
        <end position="43"/>
    </location>
</feature>
<name>A0ABQ4AQI4_9ACTN</name>